<accession>A0A0D9ZJH4</accession>
<sequence>MNSELNKGSNINAFKKVNGVQDANVLVILASSGIGNHHDLRCPQHGARTSLEQMQDNHGSSEWETPPLRLRQQSPSTPLSRAAALVDDGGEADDDGGLGARGAEEVGVGDVGDGVVEVLRGVAVILPADERRLLGGGGLVLGSARLLVGARQRRSSRQPPPPHRRRRRPPGCLQQQLLRLPRLSRQQPARYLLPPRRRAATTLPCHRLLVFVWRPPSEAETPRTPSLAARFLGIDGGREEEEEGKPGRGGEEGKVGAGEE</sequence>
<evidence type="ECO:0000313" key="3">
    <source>
        <dbReference type="Proteomes" id="UP000026961"/>
    </source>
</evidence>
<feature type="compositionally biased region" description="Basic residues" evidence="1">
    <location>
        <begin position="151"/>
        <end position="169"/>
    </location>
</feature>
<feature type="compositionally biased region" description="Basic and acidic residues" evidence="1">
    <location>
        <begin position="244"/>
        <end position="254"/>
    </location>
</feature>
<dbReference type="Proteomes" id="UP000026961">
    <property type="component" value="Chromosome 4"/>
</dbReference>
<dbReference type="EnsemblPlants" id="OGLUM04G08820.1">
    <property type="protein sequence ID" value="OGLUM04G08820.1"/>
    <property type="gene ID" value="OGLUM04G08820"/>
</dbReference>
<dbReference type="Gramene" id="OGLUM04G08820.1">
    <property type="protein sequence ID" value="OGLUM04G08820.1"/>
    <property type="gene ID" value="OGLUM04G08820"/>
</dbReference>
<feature type="compositionally biased region" description="Polar residues" evidence="1">
    <location>
        <begin position="50"/>
        <end position="63"/>
    </location>
</feature>
<dbReference type="AlphaFoldDB" id="A0A0D9ZJH4"/>
<reference evidence="2" key="1">
    <citation type="submission" date="2015-04" db="UniProtKB">
        <authorList>
            <consortium name="EnsemblPlants"/>
        </authorList>
    </citation>
    <scope>IDENTIFICATION</scope>
</reference>
<proteinExistence type="predicted"/>
<protein>
    <submittedName>
        <fullName evidence="2">Uncharacterized protein</fullName>
    </submittedName>
</protein>
<feature type="region of interest" description="Disordered" evidence="1">
    <location>
        <begin position="150"/>
        <end position="171"/>
    </location>
</feature>
<name>A0A0D9ZJH4_9ORYZ</name>
<feature type="region of interest" description="Disordered" evidence="1">
    <location>
        <begin position="217"/>
        <end position="260"/>
    </location>
</feature>
<reference evidence="2" key="2">
    <citation type="submission" date="2018-05" db="EMBL/GenBank/DDBJ databases">
        <title>OgluRS3 (Oryza glumaepatula Reference Sequence Version 3).</title>
        <authorList>
            <person name="Zhang J."/>
            <person name="Kudrna D."/>
            <person name="Lee S."/>
            <person name="Talag J."/>
            <person name="Welchert J."/>
            <person name="Wing R.A."/>
        </authorList>
    </citation>
    <scope>NUCLEOTIDE SEQUENCE [LARGE SCALE GENOMIC DNA]</scope>
</reference>
<organism evidence="2">
    <name type="scientific">Oryza glumipatula</name>
    <dbReference type="NCBI Taxonomy" id="40148"/>
    <lineage>
        <taxon>Eukaryota</taxon>
        <taxon>Viridiplantae</taxon>
        <taxon>Streptophyta</taxon>
        <taxon>Embryophyta</taxon>
        <taxon>Tracheophyta</taxon>
        <taxon>Spermatophyta</taxon>
        <taxon>Magnoliopsida</taxon>
        <taxon>Liliopsida</taxon>
        <taxon>Poales</taxon>
        <taxon>Poaceae</taxon>
        <taxon>BOP clade</taxon>
        <taxon>Oryzoideae</taxon>
        <taxon>Oryzeae</taxon>
        <taxon>Oryzinae</taxon>
        <taxon>Oryza</taxon>
    </lineage>
</organism>
<evidence type="ECO:0000256" key="1">
    <source>
        <dbReference type="SAM" id="MobiDB-lite"/>
    </source>
</evidence>
<evidence type="ECO:0000313" key="2">
    <source>
        <dbReference type="EnsemblPlants" id="OGLUM04G08820.1"/>
    </source>
</evidence>
<feature type="region of interest" description="Disordered" evidence="1">
    <location>
        <begin position="49"/>
        <end position="82"/>
    </location>
</feature>
<dbReference type="HOGENOM" id="CLU_1071093_0_0_1"/>
<keyword evidence="3" id="KW-1185">Reference proteome</keyword>